<keyword evidence="2" id="KW-1185">Reference proteome</keyword>
<sequence>MKSLGPSTSQLGSDQLAAATSLPSVSPYSSVQPTPPRSYNVSLFDALKFNGPAPELINCRLAMIGFLYAASNEASSGKLVLDQFKEAPWFPLAFSAIFIWASLVPITKGAKRESFGWFTPRAELTNGRTACLAFAVLLLMEQKSGVAFF</sequence>
<proteinExistence type="predicted"/>
<evidence type="ECO:0000313" key="2">
    <source>
        <dbReference type="Proteomes" id="UP001491310"/>
    </source>
</evidence>
<dbReference type="SUPFAM" id="SSF103511">
    <property type="entry name" value="Chlorophyll a-b binding protein"/>
    <property type="match status" value="1"/>
</dbReference>
<evidence type="ECO:0000313" key="1">
    <source>
        <dbReference type="EMBL" id="KAK9917749.1"/>
    </source>
</evidence>
<comment type="caution">
    <text evidence="1">The sequence shown here is derived from an EMBL/GenBank/DDBJ whole genome shotgun (WGS) entry which is preliminary data.</text>
</comment>
<reference evidence="1 2" key="1">
    <citation type="journal article" date="2024" name="Nat. Commun.">
        <title>Phylogenomics reveals the evolutionary origins of lichenization in chlorophyte algae.</title>
        <authorList>
            <person name="Puginier C."/>
            <person name="Libourel C."/>
            <person name="Otte J."/>
            <person name="Skaloud P."/>
            <person name="Haon M."/>
            <person name="Grisel S."/>
            <person name="Petersen M."/>
            <person name="Berrin J.G."/>
            <person name="Delaux P.M."/>
            <person name="Dal Grande F."/>
            <person name="Keller J."/>
        </authorList>
    </citation>
    <scope>NUCLEOTIDE SEQUENCE [LARGE SCALE GENOMIC DNA]</scope>
    <source>
        <strain evidence="1 2">SAG 216-7</strain>
    </source>
</reference>
<dbReference type="Proteomes" id="UP001491310">
    <property type="component" value="Unassembled WGS sequence"/>
</dbReference>
<accession>A0ABR2Z2E6</accession>
<name>A0ABR2Z2E6_9CHLO</name>
<dbReference type="EMBL" id="JALJOT010000002">
    <property type="protein sequence ID" value="KAK9917749.1"/>
    <property type="molecule type" value="Genomic_DNA"/>
</dbReference>
<protein>
    <submittedName>
        <fullName evidence="1">Uncharacterized protein</fullName>
    </submittedName>
</protein>
<organism evidence="1 2">
    <name type="scientific">Coccomyxa subellipsoidea</name>
    <dbReference type="NCBI Taxonomy" id="248742"/>
    <lineage>
        <taxon>Eukaryota</taxon>
        <taxon>Viridiplantae</taxon>
        <taxon>Chlorophyta</taxon>
        <taxon>core chlorophytes</taxon>
        <taxon>Trebouxiophyceae</taxon>
        <taxon>Trebouxiophyceae incertae sedis</taxon>
        <taxon>Coccomyxaceae</taxon>
        <taxon>Coccomyxa</taxon>
    </lineage>
</organism>
<gene>
    <name evidence="1" type="ORF">WJX75_007801</name>
</gene>